<reference evidence="1 2" key="1">
    <citation type="submission" date="2018-01" db="EMBL/GenBank/DDBJ databases">
        <title>Harnessing the power of phylogenomics to disentangle the directionality and signatures of interkingdom host jumping in the parasitic fungal genus Tolypocladium.</title>
        <authorList>
            <person name="Quandt C.A."/>
            <person name="Patterson W."/>
            <person name="Spatafora J.W."/>
        </authorList>
    </citation>
    <scope>NUCLEOTIDE SEQUENCE [LARGE SCALE GENOMIC DNA]</scope>
    <source>
        <strain evidence="1 2">NRBC 100945</strain>
    </source>
</reference>
<gene>
    <name evidence="1" type="ORF">TPAR_03007</name>
</gene>
<proteinExistence type="predicted"/>
<evidence type="ECO:0000313" key="2">
    <source>
        <dbReference type="Proteomes" id="UP000237481"/>
    </source>
</evidence>
<name>A0A2S4L2W3_9HYPO</name>
<accession>A0A2S4L2W3</accession>
<evidence type="ECO:0000313" key="1">
    <source>
        <dbReference type="EMBL" id="POR36774.1"/>
    </source>
</evidence>
<dbReference type="AlphaFoldDB" id="A0A2S4L2W3"/>
<feature type="non-terminal residue" evidence="1">
    <location>
        <position position="46"/>
    </location>
</feature>
<comment type="caution">
    <text evidence="1">The sequence shown here is derived from an EMBL/GenBank/DDBJ whole genome shotgun (WGS) entry which is preliminary data.</text>
</comment>
<protein>
    <submittedName>
        <fullName evidence="1">Uncharacterized protein</fullName>
    </submittedName>
</protein>
<dbReference type="Proteomes" id="UP000237481">
    <property type="component" value="Unassembled WGS sequence"/>
</dbReference>
<keyword evidence="2" id="KW-1185">Reference proteome</keyword>
<organism evidence="1 2">
    <name type="scientific">Tolypocladium paradoxum</name>
    <dbReference type="NCBI Taxonomy" id="94208"/>
    <lineage>
        <taxon>Eukaryota</taxon>
        <taxon>Fungi</taxon>
        <taxon>Dikarya</taxon>
        <taxon>Ascomycota</taxon>
        <taxon>Pezizomycotina</taxon>
        <taxon>Sordariomycetes</taxon>
        <taxon>Hypocreomycetidae</taxon>
        <taxon>Hypocreales</taxon>
        <taxon>Ophiocordycipitaceae</taxon>
        <taxon>Tolypocladium</taxon>
    </lineage>
</organism>
<dbReference type="EMBL" id="PKSG01000302">
    <property type="protein sequence ID" value="POR36774.1"/>
    <property type="molecule type" value="Genomic_DNA"/>
</dbReference>
<sequence length="46" mass="4901">MSRLFPHTVYAEDQPLAHTILATHALTRAVTTGTLIGLGVTGARQL</sequence>